<dbReference type="RefSeq" id="WP_057835433.1">
    <property type="nucleotide sequence ID" value="NZ_LLXZ01000071.1"/>
</dbReference>
<keyword evidence="3" id="KW-1185">Reference proteome</keyword>
<organism evidence="2 3">
    <name type="scientific">Bradyrhizobium jicamae</name>
    <dbReference type="NCBI Taxonomy" id="280332"/>
    <lineage>
        <taxon>Bacteria</taxon>
        <taxon>Pseudomonadati</taxon>
        <taxon>Pseudomonadota</taxon>
        <taxon>Alphaproteobacteria</taxon>
        <taxon>Hyphomicrobiales</taxon>
        <taxon>Nitrobacteraceae</taxon>
        <taxon>Bradyrhizobium</taxon>
    </lineage>
</organism>
<protein>
    <submittedName>
        <fullName evidence="2">Uncharacterized protein</fullName>
    </submittedName>
</protein>
<reference evidence="2 3" key="1">
    <citation type="submission" date="2014-03" db="EMBL/GenBank/DDBJ databases">
        <title>Bradyrhizobium valentinum sp. nov., isolated from effective nodules of Lupinus mariae-josephae, a lupine endemic of basic-lime soils in Eastern Spain.</title>
        <authorList>
            <person name="Duran D."/>
            <person name="Rey L."/>
            <person name="Navarro A."/>
            <person name="Busquets A."/>
            <person name="Imperial J."/>
            <person name="Ruiz-Argueso T."/>
        </authorList>
    </citation>
    <scope>NUCLEOTIDE SEQUENCE [LARGE SCALE GENOMIC DNA]</scope>
    <source>
        <strain evidence="2 3">PAC68</strain>
    </source>
</reference>
<accession>A0A0R3LXT8</accession>
<comment type="caution">
    <text evidence="2">The sequence shown here is derived from an EMBL/GenBank/DDBJ whole genome shotgun (WGS) entry which is preliminary data.</text>
</comment>
<dbReference type="Proteomes" id="UP000050863">
    <property type="component" value="Unassembled WGS sequence"/>
</dbReference>
<gene>
    <name evidence="2" type="ORF">CQ12_13860</name>
</gene>
<sequence length="70" mass="7660">MASFFKPDVPQQDPAVAKQQQDEQARADAARIRETQDQLQTESLLRSRRLGVRSLAGSFTAGRTSLLGTG</sequence>
<evidence type="ECO:0000313" key="2">
    <source>
        <dbReference type="EMBL" id="KRR09568.1"/>
    </source>
</evidence>
<name>A0A0R3LXT8_9BRAD</name>
<dbReference type="EMBL" id="LLXZ01000071">
    <property type="protein sequence ID" value="KRR09568.1"/>
    <property type="molecule type" value="Genomic_DNA"/>
</dbReference>
<feature type="region of interest" description="Disordered" evidence="1">
    <location>
        <begin position="1"/>
        <end position="36"/>
    </location>
</feature>
<evidence type="ECO:0000313" key="3">
    <source>
        <dbReference type="Proteomes" id="UP000050863"/>
    </source>
</evidence>
<dbReference type="AlphaFoldDB" id="A0A0R3LXT8"/>
<feature type="compositionally biased region" description="Basic and acidic residues" evidence="1">
    <location>
        <begin position="20"/>
        <end position="36"/>
    </location>
</feature>
<dbReference type="STRING" id="280332.CQ12_13860"/>
<proteinExistence type="predicted"/>
<evidence type="ECO:0000256" key="1">
    <source>
        <dbReference type="SAM" id="MobiDB-lite"/>
    </source>
</evidence>